<organism evidence="1 2">
    <name type="scientific">Larinioides sclopetarius</name>
    <dbReference type="NCBI Taxonomy" id="280406"/>
    <lineage>
        <taxon>Eukaryota</taxon>
        <taxon>Metazoa</taxon>
        <taxon>Ecdysozoa</taxon>
        <taxon>Arthropoda</taxon>
        <taxon>Chelicerata</taxon>
        <taxon>Arachnida</taxon>
        <taxon>Araneae</taxon>
        <taxon>Araneomorphae</taxon>
        <taxon>Entelegynae</taxon>
        <taxon>Araneoidea</taxon>
        <taxon>Araneidae</taxon>
        <taxon>Larinioides</taxon>
    </lineage>
</organism>
<dbReference type="Proteomes" id="UP001497382">
    <property type="component" value="Unassembled WGS sequence"/>
</dbReference>
<keyword evidence="2" id="KW-1185">Reference proteome</keyword>
<gene>
    <name evidence="1" type="ORF">LARSCL_LOCUS549</name>
</gene>
<reference evidence="1 2" key="1">
    <citation type="submission" date="2024-04" db="EMBL/GenBank/DDBJ databases">
        <authorList>
            <person name="Rising A."/>
            <person name="Reimegard J."/>
            <person name="Sonavane S."/>
            <person name="Akerstrom W."/>
            <person name="Nylinder S."/>
            <person name="Hedman E."/>
            <person name="Kallberg Y."/>
        </authorList>
    </citation>
    <scope>NUCLEOTIDE SEQUENCE [LARGE SCALE GENOMIC DNA]</scope>
</reference>
<sequence>MGDCVLKSAIDANKKSRQSNQISPSRLGCRISQLYHLLERYCHLALHTYASKATGFCPI</sequence>
<proteinExistence type="predicted"/>
<dbReference type="EMBL" id="CAXIEN010000003">
    <property type="protein sequence ID" value="CAL1261681.1"/>
    <property type="molecule type" value="Genomic_DNA"/>
</dbReference>
<protein>
    <submittedName>
        <fullName evidence="1">Uncharacterized protein</fullName>
    </submittedName>
</protein>
<evidence type="ECO:0000313" key="1">
    <source>
        <dbReference type="EMBL" id="CAL1261681.1"/>
    </source>
</evidence>
<evidence type="ECO:0000313" key="2">
    <source>
        <dbReference type="Proteomes" id="UP001497382"/>
    </source>
</evidence>
<dbReference type="AlphaFoldDB" id="A0AAV1YSL0"/>
<accession>A0AAV1YSL0</accession>
<comment type="caution">
    <text evidence="1">The sequence shown here is derived from an EMBL/GenBank/DDBJ whole genome shotgun (WGS) entry which is preliminary data.</text>
</comment>
<name>A0AAV1YSL0_9ARAC</name>